<accession>A0A2U9CNI8</accession>
<name>A0A2U9CNI8_SCOMX</name>
<evidence type="ECO:0000313" key="3">
    <source>
        <dbReference type="Proteomes" id="UP000246464"/>
    </source>
</evidence>
<feature type="compositionally biased region" description="Basic and acidic residues" evidence="1">
    <location>
        <begin position="110"/>
        <end position="132"/>
    </location>
</feature>
<reference evidence="2 3" key="1">
    <citation type="submission" date="2017-12" db="EMBL/GenBank/DDBJ databases">
        <title>Integrating genomic resources of turbot (Scophthalmus maximus) in depth evaluation of genetic and physical mapping variation across individuals.</title>
        <authorList>
            <person name="Martinez P."/>
        </authorList>
    </citation>
    <scope>NUCLEOTIDE SEQUENCE [LARGE SCALE GENOMIC DNA]</scope>
</reference>
<keyword evidence="3" id="KW-1185">Reference proteome</keyword>
<organism evidence="2 3">
    <name type="scientific">Scophthalmus maximus</name>
    <name type="common">Turbot</name>
    <name type="synonym">Psetta maxima</name>
    <dbReference type="NCBI Taxonomy" id="52904"/>
    <lineage>
        <taxon>Eukaryota</taxon>
        <taxon>Metazoa</taxon>
        <taxon>Chordata</taxon>
        <taxon>Craniata</taxon>
        <taxon>Vertebrata</taxon>
        <taxon>Euteleostomi</taxon>
        <taxon>Actinopterygii</taxon>
        <taxon>Neopterygii</taxon>
        <taxon>Teleostei</taxon>
        <taxon>Neoteleostei</taxon>
        <taxon>Acanthomorphata</taxon>
        <taxon>Carangaria</taxon>
        <taxon>Pleuronectiformes</taxon>
        <taxon>Pleuronectoidei</taxon>
        <taxon>Scophthalmidae</taxon>
        <taxon>Scophthalmus</taxon>
    </lineage>
</organism>
<feature type="region of interest" description="Disordered" evidence="1">
    <location>
        <begin position="110"/>
        <end position="153"/>
    </location>
</feature>
<protein>
    <submittedName>
        <fullName evidence="2">Uncharacterized protein</fullName>
    </submittedName>
</protein>
<evidence type="ECO:0000256" key="1">
    <source>
        <dbReference type="SAM" id="MobiDB-lite"/>
    </source>
</evidence>
<dbReference type="AlphaFoldDB" id="A0A2U9CNI8"/>
<evidence type="ECO:0000313" key="2">
    <source>
        <dbReference type="EMBL" id="AWP18148.1"/>
    </source>
</evidence>
<dbReference type="Proteomes" id="UP000246464">
    <property type="component" value="Chromosome 18"/>
</dbReference>
<dbReference type="EMBL" id="CP026260">
    <property type="protein sequence ID" value="AWP18148.1"/>
    <property type="molecule type" value="Genomic_DNA"/>
</dbReference>
<gene>
    <name evidence="2" type="ORF">SMAX5B_020620</name>
</gene>
<sequence>MCQRRCRCTPSSAPPRRNVIGSQEYYQARGFPSLQNDNEAKPSLQHVVRRSEELQVFGRRSNVDIELVKEESEENKQVSKATPPYSSRYGDFWFLKTKMALVNMPPLHEASERQEVTSRSEAEWEQRHEQLLRKSPSAGRTTPGGVARSRSASNTTRGIYVLRYHD</sequence>
<proteinExistence type="predicted"/>